<dbReference type="AlphaFoldDB" id="A0A699QV52"/>
<feature type="non-terminal residue" evidence="2">
    <location>
        <position position="1"/>
    </location>
</feature>
<accession>A0A699QV52</accession>
<evidence type="ECO:0000313" key="2">
    <source>
        <dbReference type="EMBL" id="GFC77188.1"/>
    </source>
</evidence>
<sequence>SHYMVYHTTKIQKLISDAEKVCRKIAFLKSTEKDSQRFGRVGFCGLFGAKVDLLEYYEKKLEDIE</sequence>
<organism evidence="2">
    <name type="scientific">Tanacetum cinerariifolium</name>
    <name type="common">Dalmatian daisy</name>
    <name type="synonym">Chrysanthemum cinerariifolium</name>
    <dbReference type="NCBI Taxonomy" id="118510"/>
    <lineage>
        <taxon>Eukaryota</taxon>
        <taxon>Viridiplantae</taxon>
        <taxon>Streptophyta</taxon>
        <taxon>Embryophyta</taxon>
        <taxon>Tracheophyta</taxon>
        <taxon>Spermatophyta</taxon>
        <taxon>Magnoliopsida</taxon>
        <taxon>eudicotyledons</taxon>
        <taxon>Gunneridae</taxon>
        <taxon>Pentapetalae</taxon>
        <taxon>asterids</taxon>
        <taxon>campanulids</taxon>
        <taxon>Asterales</taxon>
        <taxon>Asteraceae</taxon>
        <taxon>Asteroideae</taxon>
        <taxon>Anthemideae</taxon>
        <taxon>Anthemidinae</taxon>
        <taxon>Tanacetum</taxon>
    </lineage>
</organism>
<name>A0A699QV52_TANCI</name>
<feature type="domain" description="CSC1/OSCA1-like cytosolic" evidence="1">
    <location>
        <begin position="3"/>
        <end position="64"/>
    </location>
</feature>
<evidence type="ECO:0000259" key="1">
    <source>
        <dbReference type="Pfam" id="PF14703"/>
    </source>
</evidence>
<feature type="non-terminal residue" evidence="2">
    <location>
        <position position="65"/>
    </location>
</feature>
<gene>
    <name evidence="2" type="ORF">Tci_849158</name>
</gene>
<dbReference type="EMBL" id="BKCJ011059903">
    <property type="protein sequence ID" value="GFC77188.1"/>
    <property type="molecule type" value="Genomic_DNA"/>
</dbReference>
<protein>
    <submittedName>
        <fullName evidence="2">CSC1-like protein HYP1</fullName>
    </submittedName>
</protein>
<reference evidence="2" key="1">
    <citation type="journal article" date="2019" name="Sci. Rep.">
        <title>Draft genome of Tanacetum cinerariifolium, the natural source of mosquito coil.</title>
        <authorList>
            <person name="Yamashiro T."/>
            <person name="Shiraishi A."/>
            <person name="Satake H."/>
            <person name="Nakayama K."/>
        </authorList>
    </citation>
    <scope>NUCLEOTIDE SEQUENCE</scope>
</reference>
<dbReference type="InterPro" id="IPR027815">
    <property type="entry name" value="CSC1/OSCA1-like_cyt"/>
</dbReference>
<comment type="caution">
    <text evidence="2">The sequence shown here is derived from an EMBL/GenBank/DDBJ whole genome shotgun (WGS) entry which is preliminary data.</text>
</comment>
<proteinExistence type="predicted"/>
<dbReference type="Pfam" id="PF14703">
    <property type="entry name" value="PHM7_cyt"/>
    <property type="match status" value="1"/>
</dbReference>